<dbReference type="Gene3D" id="3.80.10.10">
    <property type="entry name" value="Ribonuclease Inhibitor"/>
    <property type="match status" value="1"/>
</dbReference>
<dbReference type="PANTHER" id="PTHR47818:SF2">
    <property type="entry name" value="F-BOX DOMAIN-CONTAINING PROTEIN"/>
    <property type="match status" value="1"/>
</dbReference>
<sequence>MRKAPSLISLCLNAVKNELLRGDDILPVMYDLPSYLLDILVLQLPPLPLQKLQMAMPFSINRNDDDYDDDCRGNGRKRGRFCNFDKAWRNAFELRWPKRVNRMKAVDWRQAYWEAHLQNCLDEAAEIAPLPSFDGCLSEITIPEPNFRHFNAVWIAFASIKSDYHDLDGSILKHMGCEGYMKVSTCDYSKLSYHCQEYGHYARCLGLQSVLCCTETCHLLRDSKLQSLVLWWIRSEKQIGGLCNLLSQNSESLTSLEFIHCNLSSASIDEICGSLLINGASKHRIQNFSVTSSSFLETNLVSLPRGLISLLSSGRSLSSLKFSYDHLGRNIAKMVLNTLCDASSGPSILDLSENNITGWLSDFNQTSSNKHPMSLGLGKSLQSLRVLNIRGNNLDKDDAVDLKCALVHMPNLEVLDISENPLEDDGIGSLIPYFVEASETCSPFAKLYVENCDLRSGGVIKLINTLSTLRRPLKSLSIADNFVGRQVAAALGRLLSSSIQVLNMSGIGFGSSGFLDLQQSITKEVKLIEINISKNRGKIASAKFLSTLLLQAPELISVNAAYNFMPVESSHFICSALKSAKGKLEFLELTGNNLDYQKIREEIAEIQCIGKPALIVSSLPTSVAPYDDDP</sequence>
<organism evidence="1 2">
    <name type="scientific">Ficus carica</name>
    <name type="common">Common fig</name>
    <dbReference type="NCBI Taxonomy" id="3494"/>
    <lineage>
        <taxon>Eukaryota</taxon>
        <taxon>Viridiplantae</taxon>
        <taxon>Streptophyta</taxon>
        <taxon>Embryophyta</taxon>
        <taxon>Tracheophyta</taxon>
        <taxon>Spermatophyta</taxon>
        <taxon>Magnoliopsida</taxon>
        <taxon>eudicotyledons</taxon>
        <taxon>Gunneridae</taxon>
        <taxon>Pentapetalae</taxon>
        <taxon>rosids</taxon>
        <taxon>fabids</taxon>
        <taxon>Rosales</taxon>
        <taxon>Moraceae</taxon>
        <taxon>Ficeae</taxon>
        <taxon>Ficus</taxon>
    </lineage>
</organism>
<dbReference type="InterPro" id="IPR001611">
    <property type="entry name" value="Leu-rich_rpt"/>
</dbReference>
<evidence type="ECO:0000313" key="2">
    <source>
        <dbReference type="Proteomes" id="UP001187192"/>
    </source>
</evidence>
<reference evidence="1" key="1">
    <citation type="submission" date="2023-07" db="EMBL/GenBank/DDBJ databases">
        <title>draft genome sequence of fig (Ficus carica).</title>
        <authorList>
            <person name="Takahashi T."/>
            <person name="Nishimura K."/>
        </authorList>
    </citation>
    <scope>NUCLEOTIDE SEQUENCE</scope>
</reference>
<dbReference type="EMBL" id="BTGU01000033">
    <property type="protein sequence ID" value="GMN50389.1"/>
    <property type="molecule type" value="Genomic_DNA"/>
</dbReference>
<dbReference type="Proteomes" id="UP001187192">
    <property type="component" value="Unassembled WGS sequence"/>
</dbReference>
<dbReference type="PANTHER" id="PTHR47818">
    <property type="entry name" value="RNI-LIKE SUPERFAMILY PROTEIN"/>
    <property type="match status" value="1"/>
</dbReference>
<gene>
    <name evidence="1" type="ORF">TIFTF001_019553</name>
</gene>
<dbReference type="SUPFAM" id="SSF52047">
    <property type="entry name" value="RNI-like"/>
    <property type="match status" value="1"/>
</dbReference>
<keyword evidence="2" id="KW-1185">Reference proteome</keyword>
<evidence type="ECO:0000313" key="1">
    <source>
        <dbReference type="EMBL" id="GMN50389.1"/>
    </source>
</evidence>
<protein>
    <submittedName>
        <fullName evidence="1">Uncharacterized protein</fullName>
    </submittedName>
</protein>
<dbReference type="InterPro" id="IPR032675">
    <property type="entry name" value="LRR_dom_sf"/>
</dbReference>
<dbReference type="Pfam" id="PF13516">
    <property type="entry name" value="LRR_6"/>
    <property type="match status" value="1"/>
</dbReference>
<proteinExistence type="predicted"/>
<accession>A0AA88AD74</accession>
<dbReference type="AlphaFoldDB" id="A0AA88AD74"/>
<name>A0AA88AD74_FICCA</name>
<comment type="caution">
    <text evidence="1">The sequence shown here is derived from an EMBL/GenBank/DDBJ whole genome shotgun (WGS) entry which is preliminary data.</text>
</comment>